<evidence type="ECO:0000313" key="2">
    <source>
        <dbReference type="EMBL" id="MDJ1137743.1"/>
    </source>
</evidence>
<accession>A0ABT7AAV2</accession>
<proteinExistence type="predicted"/>
<gene>
    <name evidence="2" type="ORF">NMN56_038470</name>
</gene>
<dbReference type="EMBL" id="JANCPR020000064">
    <property type="protein sequence ID" value="MDJ1137743.1"/>
    <property type="molecule type" value="Genomic_DNA"/>
</dbReference>
<comment type="caution">
    <text evidence="2">The sequence shown here is derived from an EMBL/GenBank/DDBJ whole genome shotgun (WGS) entry which is preliminary data.</text>
</comment>
<dbReference type="Proteomes" id="UP001214441">
    <property type="component" value="Unassembled WGS sequence"/>
</dbReference>
<evidence type="ECO:0000313" key="3">
    <source>
        <dbReference type="Proteomes" id="UP001214441"/>
    </source>
</evidence>
<dbReference type="InterPro" id="IPR036059">
    <property type="entry name" value="TldD/PmbA_sf"/>
</dbReference>
<dbReference type="PANTHER" id="PTHR43666">
    <property type="entry name" value="TLDD PROTEIN"/>
    <property type="match status" value="1"/>
</dbReference>
<keyword evidence="3" id="KW-1185">Reference proteome</keyword>
<name>A0ABT7AAV2_9ACTN</name>
<dbReference type="PANTHER" id="PTHR43666:SF1">
    <property type="entry name" value="CONSERVED PROTEIN"/>
    <property type="match status" value="1"/>
</dbReference>
<dbReference type="InterPro" id="IPR035068">
    <property type="entry name" value="TldD/PmbA_N"/>
</dbReference>
<dbReference type="Pfam" id="PF19289">
    <property type="entry name" value="PmbA_TldD_3rd"/>
    <property type="match status" value="1"/>
</dbReference>
<evidence type="ECO:0000259" key="1">
    <source>
        <dbReference type="Pfam" id="PF19289"/>
    </source>
</evidence>
<protein>
    <submittedName>
        <fullName evidence="2">Metallopeptidase TldD-related protein</fullName>
    </submittedName>
</protein>
<feature type="domain" description="Metalloprotease TldD/E C-terminal" evidence="1">
    <location>
        <begin position="232"/>
        <end position="478"/>
    </location>
</feature>
<reference evidence="2 3" key="1">
    <citation type="submission" date="2023-05" db="EMBL/GenBank/DDBJ databases">
        <title>Streptantibioticus silvisoli sp. nov., acidotolerant actinomycetes 1 from pine litter.</title>
        <authorList>
            <person name="Swiecimska M."/>
            <person name="Golinska P."/>
            <person name="Sangal V."/>
            <person name="Wachnowicz B."/>
            <person name="Goodfellow M."/>
        </authorList>
    </citation>
    <scope>NUCLEOTIDE SEQUENCE [LARGE SCALE GENOMIC DNA]</scope>
    <source>
        <strain evidence="2 3">DSM 42109</strain>
    </source>
</reference>
<sequence length="484" mass="50819">MSGRVSAGRPHETVERALALSRTDGCVVIADERSCVHLRWAGNELTTNGFTHGRTLTVVAVAGSAQGAASGVVSRDGVTEEELEPLVRAAEAAARAAGPAEDAMPLVEGAPLAPDFTQPPARTSPAVFAGLAPALGEAFARARAGGRTLYGFARHRTVSSYLGTSAGLRLRHDQPEGTLTLNAKSPALGASSWAARATRDFTDLGPAELSELEAELAVRLSWARRRVELPAGRYETLLPPTSVADLLVYQMWSASAREAAEGRTAFSAAAGGTRVGERLSELPLSLRSDPYAPGLETAPFLLAYSSGGQAPSAGGPGSAPASVFDNGLPLSPTDWIRDGVLSRLRASRHDAALTGLPPAPAAGNLLLECAAGGRPARSLEEMMAGTERGLLLTSLWYLREVDPATLLLTGLTRDGVHVVEGGEVTGTVNNFRFNESPLGLLSRATEAGRTERTLAREWAEWFPHTAMPALRVPDFHMSSVSRGV</sequence>
<dbReference type="SUPFAM" id="SSF111283">
    <property type="entry name" value="Putative modulator of DNA gyrase, PmbA/TldD"/>
    <property type="match status" value="1"/>
</dbReference>
<dbReference type="Gene3D" id="3.30.2290.10">
    <property type="entry name" value="PmbA/TldD superfamily"/>
    <property type="match status" value="1"/>
</dbReference>
<organism evidence="2 3">
    <name type="scientific">Streptomyces iconiensis</name>
    <dbReference type="NCBI Taxonomy" id="1384038"/>
    <lineage>
        <taxon>Bacteria</taxon>
        <taxon>Bacillati</taxon>
        <taxon>Actinomycetota</taxon>
        <taxon>Actinomycetes</taxon>
        <taxon>Kitasatosporales</taxon>
        <taxon>Streptomycetaceae</taxon>
        <taxon>Streptomyces</taxon>
    </lineage>
</organism>
<dbReference type="RefSeq" id="WP_274044590.1">
    <property type="nucleotide sequence ID" value="NZ_JANCPR020000064.1"/>
</dbReference>
<dbReference type="InterPro" id="IPR045569">
    <property type="entry name" value="Metalloprtase-TldD/E_C"/>
</dbReference>